<evidence type="ECO:0000313" key="1">
    <source>
        <dbReference type="EMBL" id="KAH6930894.1"/>
    </source>
</evidence>
<protein>
    <submittedName>
        <fullName evidence="1">Uncharacterized protein</fullName>
    </submittedName>
</protein>
<proteinExistence type="predicted"/>
<evidence type="ECO:0000313" key="2">
    <source>
        <dbReference type="Proteomes" id="UP000821845"/>
    </source>
</evidence>
<name>A0ACB7SDU2_HYAAI</name>
<keyword evidence="2" id="KW-1185">Reference proteome</keyword>
<gene>
    <name evidence="1" type="ORF">HPB50_020644</name>
</gene>
<accession>A0ACB7SDU2</accession>
<dbReference type="EMBL" id="CM023485">
    <property type="protein sequence ID" value="KAH6930894.1"/>
    <property type="molecule type" value="Genomic_DNA"/>
</dbReference>
<dbReference type="Proteomes" id="UP000821845">
    <property type="component" value="Chromosome 5"/>
</dbReference>
<reference evidence="1" key="1">
    <citation type="submission" date="2020-05" db="EMBL/GenBank/DDBJ databases">
        <title>Large-scale comparative analyses of tick genomes elucidate their genetic diversity and vector capacities.</title>
        <authorList>
            <person name="Jia N."/>
            <person name="Wang J."/>
            <person name="Shi W."/>
            <person name="Du L."/>
            <person name="Sun Y."/>
            <person name="Zhan W."/>
            <person name="Jiang J."/>
            <person name="Wang Q."/>
            <person name="Zhang B."/>
            <person name="Ji P."/>
            <person name="Sakyi L.B."/>
            <person name="Cui X."/>
            <person name="Yuan T."/>
            <person name="Jiang B."/>
            <person name="Yang W."/>
            <person name="Lam T.T.-Y."/>
            <person name="Chang Q."/>
            <person name="Ding S."/>
            <person name="Wang X."/>
            <person name="Zhu J."/>
            <person name="Ruan X."/>
            <person name="Zhao L."/>
            <person name="Wei J."/>
            <person name="Que T."/>
            <person name="Du C."/>
            <person name="Cheng J."/>
            <person name="Dai P."/>
            <person name="Han X."/>
            <person name="Huang E."/>
            <person name="Gao Y."/>
            <person name="Liu J."/>
            <person name="Shao H."/>
            <person name="Ye R."/>
            <person name="Li L."/>
            <person name="Wei W."/>
            <person name="Wang X."/>
            <person name="Wang C."/>
            <person name="Yang T."/>
            <person name="Huo Q."/>
            <person name="Li W."/>
            <person name="Guo W."/>
            <person name="Chen H."/>
            <person name="Zhou L."/>
            <person name="Ni X."/>
            <person name="Tian J."/>
            <person name="Zhou Y."/>
            <person name="Sheng Y."/>
            <person name="Liu T."/>
            <person name="Pan Y."/>
            <person name="Xia L."/>
            <person name="Li J."/>
            <person name="Zhao F."/>
            <person name="Cao W."/>
        </authorList>
    </citation>
    <scope>NUCLEOTIDE SEQUENCE</scope>
    <source>
        <strain evidence="1">Hyas-2018</strain>
    </source>
</reference>
<comment type="caution">
    <text evidence="1">The sequence shown here is derived from an EMBL/GenBank/DDBJ whole genome shotgun (WGS) entry which is preliminary data.</text>
</comment>
<sequence>MRHPRQGKQESPAGPPSSLPPLSMVATRSDGARQDTQSADTWVYSGDSPQDILSTIAAAKGKLGMLVNCSKQPRSRSSAATTAAIPAQSKQSLPKRPSYTAKQCDFGSMTDKLQLQRLLNGLTSTWLCKHMLVEETILTFEKPTNIIKNAEHVLCRLQECEPQVLAMMGMVKNVLEQI</sequence>
<organism evidence="1 2">
    <name type="scientific">Hyalomma asiaticum</name>
    <name type="common">Tick</name>
    <dbReference type="NCBI Taxonomy" id="266040"/>
    <lineage>
        <taxon>Eukaryota</taxon>
        <taxon>Metazoa</taxon>
        <taxon>Ecdysozoa</taxon>
        <taxon>Arthropoda</taxon>
        <taxon>Chelicerata</taxon>
        <taxon>Arachnida</taxon>
        <taxon>Acari</taxon>
        <taxon>Parasitiformes</taxon>
        <taxon>Ixodida</taxon>
        <taxon>Ixodoidea</taxon>
        <taxon>Ixodidae</taxon>
        <taxon>Hyalomminae</taxon>
        <taxon>Hyalomma</taxon>
    </lineage>
</organism>